<sequence>MKPVYRISLDAMGGDHGISVVVPAAIRALHDFPDLHLVLVGDEALLHTSLSAQSTYDNSRISVRHTTQIVAMDEEPAQALKRKKDSSLRVAIDLVKSGEVDACVSAGNTGALMATAKFVLKTLPGISRPAIMSALPSLNGHTHVLDLGANIDCSADQLLQFGLMGAAAVEAVEDKPSPSIGVLNVGSEAMKGSAVVKEAGRLLQNSSVNYIGFVEGNDIFAGNVDVVVCD</sequence>
<keyword evidence="5" id="KW-0808">Transferase</keyword>
<name>A0A7R8ZUI1_9CRUS</name>
<keyword evidence="4" id="KW-0444">Lipid biosynthesis</keyword>
<dbReference type="GO" id="GO:0043811">
    <property type="term" value="F:phosphate:acyl-[acyl carrier protein] acyltransferase activity"/>
    <property type="evidence" value="ECO:0007669"/>
    <property type="project" value="UniProtKB-EC"/>
</dbReference>
<keyword evidence="7" id="KW-0594">Phospholipid biosynthesis</keyword>
<evidence type="ECO:0000256" key="6">
    <source>
        <dbReference type="ARBA" id="ARBA00023098"/>
    </source>
</evidence>
<comment type="subunit">
    <text evidence="10">Homodimer. Probably interacts with PlsY.</text>
</comment>
<evidence type="ECO:0000313" key="11">
    <source>
        <dbReference type="EMBL" id="CAD7237503.1"/>
    </source>
</evidence>
<dbReference type="Gene3D" id="3.40.718.10">
    <property type="entry name" value="Isopropylmalate Dehydrogenase"/>
    <property type="match status" value="1"/>
</dbReference>
<keyword evidence="8" id="KW-1208">Phospholipid metabolism</keyword>
<evidence type="ECO:0000256" key="3">
    <source>
        <dbReference type="ARBA" id="ARBA00022490"/>
    </source>
</evidence>
<evidence type="ECO:0000256" key="9">
    <source>
        <dbReference type="ARBA" id="ARBA00024069"/>
    </source>
</evidence>
<dbReference type="EMBL" id="OB688735">
    <property type="protein sequence ID" value="CAD7237503.1"/>
    <property type="molecule type" value="Genomic_DNA"/>
</dbReference>
<dbReference type="OrthoDB" id="10066516at2759"/>
<dbReference type="GO" id="GO:0006633">
    <property type="term" value="P:fatty acid biosynthetic process"/>
    <property type="evidence" value="ECO:0007669"/>
    <property type="project" value="InterPro"/>
</dbReference>
<dbReference type="PANTHER" id="PTHR30100">
    <property type="entry name" value="FATTY ACID/PHOSPHOLIPID SYNTHESIS PROTEIN PLSX"/>
    <property type="match status" value="1"/>
</dbReference>
<evidence type="ECO:0000256" key="1">
    <source>
        <dbReference type="ARBA" id="ARBA00001232"/>
    </source>
</evidence>
<dbReference type="PANTHER" id="PTHR30100:SF1">
    <property type="entry name" value="PHOSPHATE ACYLTRANSFERASE"/>
    <property type="match status" value="1"/>
</dbReference>
<evidence type="ECO:0000256" key="7">
    <source>
        <dbReference type="ARBA" id="ARBA00023209"/>
    </source>
</evidence>
<dbReference type="HAMAP" id="MF_00019">
    <property type="entry name" value="PlsX"/>
    <property type="match status" value="1"/>
</dbReference>
<dbReference type="GO" id="GO:0008654">
    <property type="term" value="P:phospholipid biosynthetic process"/>
    <property type="evidence" value="ECO:0007669"/>
    <property type="project" value="UniProtKB-KW"/>
</dbReference>
<dbReference type="NCBIfam" id="TIGR00182">
    <property type="entry name" value="plsX"/>
    <property type="match status" value="1"/>
</dbReference>
<protein>
    <recommendedName>
        <fullName evidence="9">phosphate acyltransferase</fullName>
        <ecNumber evidence="9">2.3.1.274</ecNumber>
    </recommendedName>
</protein>
<keyword evidence="6" id="KW-0443">Lipid metabolism</keyword>
<dbReference type="InterPro" id="IPR012281">
    <property type="entry name" value="Phospholipid_synth_PlsX-like"/>
</dbReference>
<dbReference type="Pfam" id="PF02504">
    <property type="entry name" value="FA_synthesis"/>
    <property type="match status" value="1"/>
</dbReference>
<comment type="catalytic activity">
    <reaction evidence="1">
        <text>a fatty acyl-[ACP] + phosphate = an acyl phosphate + holo-[ACP]</text>
        <dbReference type="Rhea" id="RHEA:42292"/>
        <dbReference type="Rhea" id="RHEA-COMP:9685"/>
        <dbReference type="Rhea" id="RHEA-COMP:14125"/>
        <dbReference type="ChEBI" id="CHEBI:43474"/>
        <dbReference type="ChEBI" id="CHEBI:59918"/>
        <dbReference type="ChEBI" id="CHEBI:64479"/>
        <dbReference type="ChEBI" id="CHEBI:138651"/>
        <dbReference type="EC" id="2.3.1.274"/>
    </reaction>
</comment>
<comment type="subcellular location">
    <subcellularLocation>
        <location evidence="2">Cytoplasm</location>
    </subcellularLocation>
</comment>
<reference evidence="11" key="1">
    <citation type="submission" date="2020-11" db="EMBL/GenBank/DDBJ databases">
        <authorList>
            <person name="Tran Van P."/>
        </authorList>
    </citation>
    <scope>NUCLEOTIDE SEQUENCE</scope>
</reference>
<evidence type="ECO:0000256" key="10">
    <source>
        <dbReference type="ARBA" id="ARBA00046608"/>
    </source>
</evidence>
<dbReference type="GO" id="GO:0005737">
    <property type="term" value="C:cytoplasm"/>
    <property type="evidence" value="ECO:0007669"/>
    <property type="project" value="UniProtKB-SubCell"/>
</dbReference>
<keyword evidence="3" id="KW-0963">Cytoplasm</keyword>
<gene>
    <name evidence="11" type="ORF">CTOB1V02_LOCUS15318</name>
</gene>
<dbReference type="SUPFAM" id="SSF53659">
    <property type="entry name" value="Isocitrate/Isopropylmalate dehydrogenase-like"/>
    <property type="match status" value="1"/>
</dbReference>
<evidence type="ECO:0000256" key="2">
    <source>
        <dbReference type="ARBA" id="ARBA00004496"/>
    </source>
</evidence>
<evidence type="ECO:0000256" key="8">
    <source>
        <dbReference type="ARBA" id="ARBA00023264"/>
    </source>
</evidence>
<evidence type="ECO:0000256" key="4">
    <source>
        <dbReference type="ARBA" id="ARBA00022516"/>
    </source>
</evidence>
<dbReference type="EC" id="2.3.1.274" evidence="9"/>
<proteinExistence type="inferred from homology"/>
<accession>A0A7R8ZUI1</accession>
<feature type="non-terminal residue" evidence="11">
    <location>
        <position position="230"/>
    </location>
</feature>
<organism evidence="11">
    <name type="scientific">Cyprideis torosa</name>
    <dbReference type="NCBI Taxonomy" id="163714"/>
    <lineage>
        <taxon>Eukaryota</taxon>
        <taxon>Metazoa</taxon>
        <taxon>Ecdysozoa</taxon>
        <taxon>Arthropoda</taxon>
        <taxon>Crustacea</taxon>
        <taxon>Oligostraca</taxon>
        <taxon>Ostracoda</taxon>
        <taxon>Podocopa</taxon>
        <taxon>Podocopida</taxon>
        <taxon>Cytherocopina</taxon>
        <taxon>Cytheroidea</taxon>
        <taxon>Cytherideidae</taxon>
        <taxon>Cyprideis</taxon>
    </lineage>
</organism>
<dbReference type="AlphaFoldDB" id="A0A7R8ZUI1"/>
<evidence type="ECO:0000256" key="5">
    <source>
        <dbReference type="ARBA" id="ARBA00022679"/>
    </source>
</evidence>
<dbReference type="InterPro" id="IPR003664">
    <property type="entry name" value="FA_synthesis"/>
</dbReference>